<proteinExistence type="predicted"/>
<comment type="caution">
    <text evidence="1">The sequence shown here is derived from an EMBL/GenBank/DDBJ whole genome shotgun (WGS) entry which is preliminary data.</text>
</comment>
<dbReference type="EMBL" id="JBHSCF010000057">
    <property type="protein sequence ID" value="MFC4190778.1"/>
    <property type="molecule type" value="Genomic_DNA"/>
</dbReference>
<protein>
    <submittedName>
        <fullName evidence="1">Uncharacterized protein</fullName>
    </submittedName>
</protein>
<reference evidence="2" key="1">
    <citation type="journal article" date="2019" name="Int. J. Syst. Evol. Microbiol.">
        <title>The Global Catalogue of Microorganisms (GCM) 10K type strain sequencing project: providing services to taxonomists for standard genome sequencing and annotation.</title>
        <authorList>
            <consortium name="The Broad Institute Genomics Platform"/>
            <consortium name="The Broad Institute Genome Sequencing Center for Infectious Disease"/>
            <person name="Wu L."/>
            <person name="Ma J."/>
        </authorList>
    </citation>
    <scope>NUCLEOTIDE SEQUENCE [LARGE SCALE GENOMIC DNA]</scope>
    <source>
        <strain evidence="2">CCM 3243</strain>
    </source>
</reference>
<keyword evidence="2" id="KW-1185">Reference proteome</keyword>
<dbReference type="Proteomes" id="UP001595871">
    <property type="component" value="Unassembled WGS sequence"/>
</dbReference>
<evidence type="ECO:0000313" key="2">
    <source>
        <dbReference type="Proteomes" id="UP001595871"/>
    </source>
</evidence>
<dbReference type="RefSeq" id="WP_200692943.1">
    <property type="nucleotide sequence ID" value="NZ_BAAAYA010000006.1"/>
</dbReference>
<sequence>MIRDAVTSEGPEFARSVFTVCGHWTDVPVIIGEVQSHSGGAWYTHYACADHAHRYPQRAQWDELPVMRRTARP</sequence>
<evidence type="ECO:0000313" key="1">
    <source>
        <dbReference type="EMBL" id="MFC4190778.1"/>
    </source>
</evidence>
<accession>A0ABV8NE87</accession>
<name>A0ABV8NE87_9ACTN</name>
<gene>
    <name evidence="1" type="ORF">ACFO3R_31040</name>
</gene>
<organism evidence="1 2">
    <name type="scientific">Streptomyces flavovirens</name>
    <dbReference type="NCBI Taxonomy" id="52258"/>
    <lineage>
        <taxon>Bacteria</taxon>
        <taxon>Bacillati</taxon>
        <taxon>Actinomycetota</taxon>
        <taxon>Actinomycetes</taxon>
        <taxon>Kitasatosporales</taxon>
        <taxon>Streptomycetaceae</taxon>
        <taxon>Streptomyces</taxon>
    </lineage>
</organism>